<dbReference type="Pfam" id="PF21448">
    <property type="entry name" value="DNMK"/>
    <property type="match status" value="1"/>
</dbReference>
<dbReference type="InterPro" id="IPR048444">
    <property type="entry name" value="DNMK"/>
</dbReference>
<sequence length="192" mass="21045">MNDFLIGLSGYARSGKDEAAKALVAGGWRQVAFADKVKDFVCALDPMVPSTRGGQPMRLSTVVARRGWDYAKTWYPEVRVLLQRAGTEAGRRILGQDIWIDALFRDIAEEPAVVISDVRFPNEAQAIADRGGLLIRIERPGVGVMPHESETALDDWPFDHVLVNDGTVEDLHRKVVGATILTTTGLMSPTVC</sequence>
<reference evidence="1 2" key="1">
    <citation type="submission" date="2024-06" db="EMBL/GenBank/DDBJ databases">
        <title>The Natural Products Discovery Center: Release of the First 8490 Sequenced Strains for Exploring Actinobacteria Biosynthetic Diversity.</title>
        <authorList>
            <person name="Kalkreuter E."/>
            <person name="Kautsar S.A."/>
            <person name="Yang D."/>
            <person name="Bader C.D."/>
            <person name="Teijaro C.N."/>
            <person name="Fluegel L."/>
            <person name="Davis C.M."/>
            <person name="Simpson J.R."/>
            <person name="Lauterbach L."/>
            <person name="Steele A.D."/>
            <person name="Gui C."/>
            <person name="Meng S."/>
            <person name="Li G."/>
            <person name="Viehrig K."/>
            <person name="Ye F."/>
            <person name="Su P."/>
            <person name="Kiefer A.F."/>
            <person name="Nichols A."/>
            <person name="Cepeda A.J."/>
            <person name="Yan W."/>
            <person name="Fan B."/>
            <person name="Jiang Y."/>
            <person name="Adhikari A."/>
            <person name="Zheng C.-J."/>
            <person name="Schuster L."/>
            <person name="Cowan T.M."/>
            <person name="Smanski M.J."/>
            <person name="Chevrette M.G."/>
            <person name="De Carvalho L.P.S."/>
            <person name="Shen B."/>
        </authorList>
    </citation>
    <scope>NUCLEOTIDE SEQUENCE [LARGE SCALE GENOMIC DNA]</scope>
    <source>
        <strain evidence="1 2">NPDC048946</strain>
    </source>
</reference>
<protein>
    <recommendedName>
        <fullName evidence="3">DNMP kinase</fullName>
    </recommendedName>
</protein>
<evidence type="ECO:0008006" key="3">
    <source>
        <dbReference type="Google" id="ProtNLM"/>
    </source>
</evidence>
<dbReference type="Proteomes" id="UP001551482">
    <property type="component" value="Unassembled WGS sequence"/>
</dbReference>
<accession>A0ABV3DDH8</accession>
<dbReference type="RefSeq" id="WP_358350460.1">
    <property type="nucleotide sequence ID" value="NZ_JBEZFP010000012.1"/>
</dbReference>
<organism evidence="1 2">
    <name type="scientific">Streptodolium elevatio</name>
    <dbReference type="NCBI Taxonomy" id="3157996"/>
    <lineage>
        <taxon>Bacteria</taxon>
        <taxon>Bacillati</taxon>
        <taxon>Actinomycetota</taxon>
        <taxon>Actinomycetes</taxon>
        <taxon>Kitasatosporales</taxon>
        <taxon>Streptomycetaceae</taxon>
        <taxon>Streptodolium</taxon>
    </lineage>
</organism>
<proteinExistence type="predicted"/>
<dbReference type="SUPFAM" id="SSF52540">
    <property type="entry name" value="P-loop containing nucleoside triphosphate hydrolases"/>
    <property type="match status" value="1"/>
</dbReference>
<name>A0ABV3DDH8_9ACTN</name>
<dbReference type="Gene3D" id="3.40.50.300">
    <property type="entry name" value="P-loop containing nucleotide triphosphate hydrolases"/>
    <property type="match status" value="1"/>
</dbReference>
<evidence type="ECO:0000313" key="2">
    <source>
        <dbReference type="Proteomes" id="UP001551482"/>
    </source>
</evidence>
<gene>
    <name evidence="1" type="ORF">AB0C36_07130</name>
</gene>
<dbReference type="InterPro" id="IPR027417">
    <property type="entry name" value="P-loop_NTPase"/>
</dbReference>
<evidence type="ECO:0000313" key="1">
    <source>
        <dbReference type="EMBL" id="MEU8133267.1"/>
    </source>
</evidence>
<comment type="caution">
    <text evidence="1">The sequence shown here is derived from an EMBL/GenBank/DDBJ whole genome shotgun (WGS) entry which is preliminary data.</text>
</comment>
<dbReference type="EMBL" id="JBEZFP010000012">
    <property type="protein sequence ID" value="MEU8133267.1"/>
    <property type="molecule type" value="Genomic_DNA"/>
</dbReference>
<keyword evidence="2" id="KW-1185">Reference proteome</keyword>